<evidence type="ECO:0000313" key="2">
    <source>
        <dbReference type="EMBL" id="KAI7745121.1"/>
    </source>
</evidence>
<dbReference type="AlphaFoldDB" id="A0AAD5GLY9"/>
<gene>
    <name evidence="2" type="ORF">M8C21_003760</name>
</gene>
<evidence type="ECO:0000256" key="1">
    <source>
        <dbReference type="SAM" id="MobiDB-lite"/>
    </source>
</evidence>
<keyword evidence="3" id="KW-1185">Reference proteome</keyword>
<dbReference type="EMBL" id="JAMZMK010007356">
    <property type="protein sequence ID" value="KAI7745121.1"/>
    <property type="molecule type" value="Genomic_DNA"/>
</dbReference>
<feature type="region of interest" description="Disordered" evidence="1">
    <location>
        <begin position="40"/>
        <end position="74"/>
    </location>
</feature>
<name>A0AAD5GLY9_AMBAR</name>
<protein>
    <submittedName>
        <fullName evidence="2">Uncharacterized protein</fullName>
    </submittedName>
</protein>
<sequence>MESKEKNEEKKEESIIPPRRGLIKRKIFEELRGKFCPKTHGGGGIVRKNQVSSSSQDYMFIPPTQTNKERGLME</sequence>
<proteinExistence type="predicted"/>
<accession>A0AAD5GLY9</accession>
<reference evidence="2" key="1">
    <citation type="submission" date="2022-06" db="EMBL/GenBank/DDBJ databases">
        <title>Uncovering the hologenomic basis of an extraordinary plant invasion.</title>
        <authorList>
            <person name="Bieker V.C."/>
            <person name="Martin M.D."/>
            <person name="Gilbert T."/>
            <person name="Hodgins K."/>
            <person name="Battlay P."/>
            <person name="Petersen B."/>
            <person name="Wilson J."/>
        </authorList>
    </citation>
    <scope>NUCLEOTIDE SEQUENCE</scope>
    <source>
        <strain evidence="2">AA19_3_7</strain>
        <tissue evidence="2">Leaf</tissue>
    </source>
</reference>
<comment type="caution">
    <text evidence="2">The sequence shown here is derived from an EMBL/GenBank/DDBJ whole genome shotgun (WGS) entry which is preliminary data.</text>
</comment>
<organism evidence="2 3">
    <name type="scientific">Ambrosia artemisiifolia</name>
    <name type="common">Common ragweed</name>
    <dbReference type="NCBI Taxonomy" id="4212"/>
    <lineage>
        <taxon>Eukaryota</taxon>
        <taxon>Viridiplantae</taxon>
        <taxon>Streptophyta</taxon>
        <taxon>Embryophyta</taxon>
        <taxon>Tracheophyta</taxon>
        <taxon>Spermatophyta</taxon>
        <taxon>Magnoliopsida</taxon>
        <taxon>eudicotyledons</taxon>
        <taxon>Gunneridae</taxon>
        <taxon>Pentapetalae</taxon>
        <taxon>asterids</taxon>
        <taxon>campanulids</taxon>
        <taxon>Asterales</taxon>
        <taxon>Asteraceae</taxon>
        <taxon>Asteroideae</taxon>
        <taxon>Heliantheae alliance</taxon>
        <taxon>Heliantheae</taxon>
        <taxon>Ambrosia</taxon>
    </lineage>
</organism>
<dbReference type="Proteomes" id="UP001206925">
    <property type="component" value="Unassembled WGS sequence"/>
</dbReference>
<evidence type="ECO:0000313" key="3">
    <source>
        <dbReference type="Proteomes" id="UP001206925"/>
    </source>
</evidence>